<organism evidence="2 3">
    <name type="scientific">Brassica cretica</name>
    <name type="common">Mustard</name>
    <dbReference type="NCBI Taxonomy" id="69181"/>
    <lineage>
        <taxon>Eukaryota</taxon>
        <taxon>Viridiplantae</taxon>
        <taxon>Streptophyta</taxon>
        <taxon>Embryophyta</taxon>
        <taxon>Tracheophyta</taxon>
        <taxon>Spermatophyta</taxon>
        <taxon>Magnoliopsida</taxon>
        <taxon>eudicotyledons</taxon>
        <taxon>Gunneridae</taxon>
        <taxon>Pentapetalae</taxon>
        <taxon>rosids</taxon>
        <taxon>malvids</taxon>
        <taxon>Brassicales</taxon>
        <taxon>Brassicaceae</taxon>
        <taxon>Brassiceae</taxon>
        <taxon>Brassica</taxon>
    </lineage>
</organism>
<comment type="caution">
    <text evidence="2">The sequence shown here is derived from an EMBL/GenBank/DDBJ whole genome shotgun (WGS) entry which is preliminary data.</text>
</comment>
<dbReference type="EMBL" id="QGKV02000649">
    <property type="protein sequence ID" value="KAF3578547.1"/>
    <property type="molecule type" value="Genomic_DNA"/>
</dbReference>
<reference evidence="2 3" key="1">
    <citation type="journal article" date="2020" name="BMC Genomics">
        <title>Intraspecific diversification of the crop wild relative Brassica cretica Lam. using demographic model selection.</title>
        <authorList>
            <person name="Kioukis A."/>
            <person name="Michalopoulou V.A."/>
            <person name="Briers L."/>
            <person name="Pirintsos S."/>
            <person name="Studholme D.J."/>
            <person name="Pavlidis P."/>
            <person name="Sarris P.F."/>
        </authorList>
    </citation>
    <scope>NUCLEOTIDE SEQUENCE [LARGE SCALE GENOMIC DNA]</scope>
    <source>
        <strain evidence="3">cv. PFS-1207/04</strain>
    </source>
</reference>
<feature type="compositionally biased region" description="Acidic residues" evidence="1">
    <location>
        <begin position="283"/>
        <end position="293"/>
    </location>
</feature>
<dbReference type="PANTHER" id="PTHR46741:SF2">
    <property type="entry name" value="RIBOSOMAL PROTEIN L34AE"/>
    <property type="match status" value="1"/>
</dbReference>
<feature type="compositionally biased region" description="Low complexity" evidence="1">
    <location>
        <begin position="158"/>
        <end position="170"/>
    </location>
</feature>
<evidence type="ECO:0000256" key="1">
    <source>
        <dbReference type="SAM" id="MobiDB-lite"/>
    </source>
</evidence>
<protein>
    <recommendedName>
        <fullName evidence="4">Ribosomal protein L34Ae</fullName>
    </recommendedName>
</protein>
<feature type="region of interest" description="Disordered" evidence="1">
    <location>
        <begin position="235"/>
        <end position="294"/>
    </location>
</feature>
<feature type="compositionally biased region" description="Polar residues" evidence="1">
    <location>
        <begin position="240"/>
        <end position="250"/>
    </location>
</feature>
<accession>A0ABQ7DLR8</accession>
<dbReference type="PANTHER" id="PTHR46741">
    <property type="entry name" value="OS09G0413600 PROTEIN"/>
    <property type="match status" value="1"/>
</dbReference>
<gene>
    <name evidence="2" type="ORF">DY000_02033588</name>
</gene>
<dbReference type="Pfam" id="PF07891">
    <property type="entry name" value="DUF1666"/>
    <property type="match status" value="2"/>
</dbReference>
<sequence length="824" mass="95787">MIEEEEGISELSKLVFKFEFQTETFERLSRGGYRSLSGSDESESSSLSCSPAIYTAEKKYESPSLEKNLTFVVENPKSATFRVEDCLKNREKTEDYGESESNFLSTPAVSTAAKKYESPSLVKNLSFVVENPKSATFRVEDCLKNGEKTEDYAGGSGESLSTVLGSSSTSPVIPTADSKYGSPSPAKNLTNVLENPKAATFTVEKTEDHSVSSTVGKKENSQKLRFLTEEDFMESDSDFVDSSQTFTSNEDGFLSDSDFGETSPPEEKGQNRKIANSSGSSSDSEEEEDEEGFESLWEHQNLIEQLKMEMKKVKAIGGLQTILEEEEEDDCPKIMEELKPWRIEEEKRSKHVDTIGEVHKFHRSYRERMRKLDILSFQKSFALGLLQSTNPSTVGSSPSQSSFSSVFNLRLWKLKKPETEPLVQFRKETHGELENVYVGHMCLSWEILHWQYEKAIKLLESDVYGSRRYNEVAGEFQQFQVLLQRFLENEPFEEPRVQHYIKKRRVLRNLLQVPVIREDGSKDKRKEKRRDYEENDDGAIKSEQLVEIMEETIRLFWRFVRFDKLTSSIHDHKSRTKSQIEPDHEENSEDLELFADVKAELQNVLLQRFLENEPFEEPRVQHYIKKRRVLRNLLQVPVIREDGSKDKRKEKRRDYEENDDGAIKSEQLVEIMEETIRLFWRFVRFDKLTSSIHDHKSRTKSQIEPDHEENSEDLELFADVKAELQNKEKRLKDVLKSERCIIRRFKKHKEEDSTEEQVLHFFSQVDMKLVTRVLNMSKLTKDHLVWCHNKLTKISFVNRRSVLKQSIVYELKKQMNKGDVYNSS</sequence>
<feature type="region of interest" description="Disordered" evidence="1">
    <location>
        <begin position="153"/>
        <end position="187"/>
    </location>
</feature>
<proteinExistence type="predicted"/>
<dbReference type="Proteomes" id="UP000266723">
    <property type="component" value="Unassembled WGS sequence"/>
</dbReference>
<name>A0ABQ7DLR8_BRACR</name>
<evidence type="ECO:0000313" key="3">
    <source>
        <dbReference type="Proteomes" id="UP000266723"/>
    </source>
</evidence>
<keyword evidence="3" id="KW-1185">Reference proteome</keyword>
<evidence type="ECO:0008006" key="4">
    <source>
        <dbReference type="Google" id="ProtNLM"/>
    </source>
</evidence>
<evidence type="ECO:0000313" key="2">
    <source>
        <dbReference type="EMBL" id="KAF3578547.1"/>
    </source>
</evidence>
<dbReference type="InterPro" id="IPR012870">
    <property type="entry name" value="DUF1666"/>
</dbReference>